<dbReference type="EMBL" id="CAADRA010006989">
    <property type="protein sequence ID" value="VFT97914.1"/>
    <property type="molecule type" value="Genomic_DNA"/>
</dbReference>
<sequence length="217" mass="22714">MGQSCDQNITNYKDLQLPYACAALYLPSFGSTYGTDIVKNPPNFAAIADYTSNSHSIYGYSICDFPTCLSSFKWLLANYPQSTLKNVVSYYDPLSRLVTARQTIKVATETGSNSITDNCVADLAGFGSFSTASLWYAAAQAVFAAPASTLATGFCASSACVQMTQAVQISLATCTVASGENLFAAAAAIVTFCAAHSPPYAVGSCDANVTAANVQVI</sequence>
<dbReference type="AlphaFoldDB" id="A0A485LLN1"/>
<dbReference type="Proteomes" id="UP000332933">
    <property type="component" value="Unassembled WGS sequence"/>
</dbReference>
<evidence type="ECO:0000313" key="3">
    <source>
        <dbReference type="Proteomes" id="UP000332933"/>
    </source>
</evidence>
<name>A0A485LLN1_9STRA</name>
<evidence type="ECO:0000313" key="1">
    <source>
        <dbReference type="EMBL" id="KAF0686989.1"/>
    </source>
</evidence>
<reference evidence="1" key="2">
    <citation type="submission" date="2019-06" db="EMBL/GenBank/DDBJ databases">
        <title>Genomics analysis of Aphanomyces spp. identifies a new class of oomycete effector associated with host adaptation.</title>
        <authorList>
            <person name="Gaulin E."/>
        </authorList>
    </citation>
    <scope>NUCLEOTIDE SEQUENCE</scope>
    <source>
        <strain evidence="1">CBS 578.67</strain>
    </source>
</reference>
<accession>A0A485LLN1</accession>
<proteinExistence type="predicted"/>
<keyword evidence="3" id="KW-1185">Reference proteome</keyword>
<organism evidence="2 3">
    <name type="scientific">Aphanomyces stellatus</name>
    <dbReference type="NCBI Taxonomy" id="120398"/>
    <lineage>
        <taxon>Eukaryota</taxon>
        <taxon>Sar</taxon>
        <taxon>Stramenopiles</taxon>
        <taxon>Oomycota</taxon>
        <taxon>Saprolegniomycetes</taxon>
        <taxon>Saprolegniales</taxon>
        <taxon>Verrucalvaceae</taxon>
        <taxon>Aphanomyces</taxon>
    </lineage>
</organism>
<dbReference type="EMBL" id="VJMH01006963">
    <property type="protein sequence ID" value="KAF0686989.1"/>
    <property type="molecule type" value="Genomic_DNA"/>
</dbReference>
<evidence type="ECO:0000313" key="2">
    <source>
        <dbReference type="EMBL" id="VFT97914.1"/>
    </source>
</evidence>
<gene>
    <name evidence="2" type="primary">Aste57867_21242</name>
    <name evidence="1" type="ORF">As57867_021174</name>
    <name evidence="2" type="ORF">ASTE57867_21242</name>
</gene>
<protein>
    <submittedName>
        <fullName evidence="2">Aste57867_21242 protein</fullName>
    </submittedName>
</protein>
<reference evidence="2 3" key="1">
    <citation type="submission" date="2019-03" db="EMBL/GenBank/DDBJ databases">
        <authorList>
            <person name="Gaulin E."/>
            <person name="Dumas B."/>
        </authorList>
    </citation>
    <scope>NUCLEOTIDE SEQUENCE [LARGE SCALE GENOMIC DNA]</scope>
    <source>
        <strain evidence="2">CBS 568.67</strain>
    </source>
</reference>